<accession>A0A0P6GZH7</accession>
<name>A0A0P6GZH7_9CRUS</name>
<dbReference type="AlphaFoldDB" id="A0A0P6GZH7"/>
<organism evidence="1">
    <name type="scientific">Daphnia magna</name>
    <dbReference type="NCBI Taxonomy" id="35525"/>
    <lineage>
        <taxon>Eukaryota</taxon>
        <taxon>Metazoa</taxon>
        <taxon>Ecdysozoa</taxon>
        <taxon>Arthropoda</taxon>
        <taxon>Crustacea</taxon>
        <taxon>Branchiopoda</taxon>
        <taxon>Diplostraca</taxon>
        <taxon>Cladocera</taxon>
        <taxon>Anomopoda</taxon>
        <taxon>Daphniidae</taxon>
        <taxon>Daphnia</taxon>
    </lineage>
</organism>
<evidence type="ECO:0000313" key="1">
    <source>
        <dbReference type="EMBL" id="JAN67801.1"/>
    </source>
</evidence>
<sequence>MQKNVVLRQKHKRIFLGPHASNILFGGENKQKQNCPWSDGQMSLINRAGFLRTSFYLRLPRRRRTLFGEGRVINRWLPDATLEIPQGIWICALFC</sequence>
<proteinExistence type="predicted"/>
<reference evidence="1" key="1">
    <citation type="submission" date="2015-10" db="EMBL/GenBank/DDBJ databases">
        <title>EvidentialGene: Evidence-directed Construction of Complete mRNA Transcriptomes without Genomes.</title>
        <authorList>
            <person name="Gilbert D.G."/>
        </authorList>
    </citation>
    <scope>NUCLEOTIDE SEQUENCE</scope>
</reference>
<dbReference type="EMBL" id="GDIQ01026936">
    <property type="protein sequence ID" value="JAN67801.1"/>
    <property type="molecule type" value="Transcribed_RNA"/>
</dbReference>
<protein>
    <submittedName>
        <fullName evidence="1">Uncharacterized protein</fullName>
    </submittedName>
</protein>